<dbReference type="EMBL" id="JARPMG010000001">
    <property type="protein sequence ID" value="KAJ8103786.1"/>
    <property type="molecule type" value="Genomic_DNA"/>
</dbReference>
<evidence type="ECO:0000313" key="7">
    <source>
        <dbReference type="Proteomes" id="UP001217417"/>
    </source>
</evidence>
<feature type="region of interest" description="Disordered" evidence="5">
    <location>
        <begin position="167"/>
        <end position="345"/>
    </location>
</feature>
<feature type="compositionally biased region" description="Basic and acidic residues" evidence="5">
    <location>
        <begin position="248"/>
        <end position="272"/>
    </location>
</feature>
<feature type="compositionally biased region" description="Polar residues" evidence="5">
    <location>
        <begin position="438"/>
        <end position="449"/>
    </location>
</feature>
<keyword evidence="4" id="KW-0539">Nucleus</keyword>
<evidence type="ECO:0000256" key="1">
    <source>
        <dbReference type="ARBA" id="ARBA00004123"/>
    </source>
</evidence>
<organism evidence="6 7">
    <name type="scientific">Lipomyces tetrasporus</name>
    <dbReference type="NCBI Taxonomy" id="54092"/>
    <lineage>
        <taxon>Eukaryota</taxon>
        <taxon>Fungi</taxon>
        <taxon>Dikarya</taxon>
        <taxon>Ascomycota</taxon>
        <taxon>Saccharomycotina</taxon>
        <taxon>Lipomycetes</taxon>
        <taxon>Lipomycetales</taxon>
        <taxon>Lipomycetaceae</taxon>
        <taxon>Lipomyces</taxon>
    </lineage>
</organism>
<evidence type="ECO:0000256" key="4">
    <source>
        <dbReference type="ARBA" id="ARBA00023242"/>
    </source>
</evidence>
<proteinExistence type="predicted"/>
<feature type="compositionally biased region" description="Basic residues" evidence="5">
    <location>
        <begin position="395"/>
        <end position="405"/>
    </location>
</feature>
<dbReference type="PANTHER" id="PTHR17598">
    <property type="entry name" value="DNA POLYMERASE DELTA SUBUNIT 3"/>
    <property type="match status" value="1"/>
</dbReference>
<gene>
    <name evidence="6" type="ORF">POJ06DRAFT_7070</name>
</gene>
<evidence type="ECO:0000313" key="6">
    <source>
        <dbReference type="EMBL" id="KAJ8103786.1"/>
    </source>
</evidence>
<feature type="region of interest" description="Disordered" evidence="5">
    <location>
        <begin position="429"/>
        <end position="493"/>
    </location>
</feature>
<keyword evidence="3" id="KW-0235">DNA replication</keyword>
<dbReference type="GO" id="GO:0006271">
    <property type="term" value="P:DNA strand elongation involved in DNA replication"/>
    <property type="evidence" value="ECO:0007669"/>
    <property type="project" value="TreeGrafter"/>
</dbReference>
<dbReference type="PANTHER" id="PTHR17598:SF13">
    <property type="entry name" value="DNA POLYMERASE DELTA SUBUNIT 3"/>
    <property type="match status" value="1"/>
</dbReference>
<name>A0AAD7QYM2_9ASCO</name>
<feature type="region of interest" description="Disordered" evidence="5">
    <location>
        <begin position="382"/>
        <end position="408"/>
    </location>
</feature>
<reference evidence="6" key="1">
    <citation type="submission" date="2023-03" db="EMBL/GenBank/DDBJ databases">
        <title>Near-Complete genome sequence of Lipomyces tetrasporous NRRL Y-64009, an oleaginous yeast capable of growing on lignocellulosic hydrolysates.</title>
        <authorList>
            <consortium name="Lawrence Berkeley National Laboratory"/>
            <person name="Jagtap S.S."/>
            <person name="Liu J.-J."/>
            <person name="Walukiewicz H.E."/>
            <person name="Pangilinan J."/>
            <person name="Lipzen A."/>
            <person name="Ahrendt S."/>
            <person name="Koriabine M."/>
            <person name="Cobaugh K."/>
            <person name="Salamov A."/>
            <person name="Yoshinaga Y."/>
            <person name="Ng V."/>
            <person name="Daum C."/>
            <person name="Grigoriev I.V."/>
            <person name="Slininger P.J."/>
            <person name="Dien B.S."/>
            <person name="Jin Y.-S."/>
            <person name="Rao C.V."/>
        </authorList>
    </citation>
    <scope>NUCLEOTIDE SEQUENCE</scope>
    <source>
        <strain evidence="6">NRRL Y-64009</strain>
    </source>
</reference>
<comment type="subcellular location">
    <subcellularLocation>
        <location evidence="1">Nucleus</location>
    </subcellularLocation>
</comment>
<comment type="caution">
    <text evidence="6">The sequence shown here is derived from an EMBL/GenBank/DDBJ whole genome shotgun (WGS) entry which is preliminary data.</text>
</comment>
<feature type="compositionally biased region" description="Basic and acidic residues" evidence="5">
    <location>
        <begin position="462"/>
        <end position="475"/>
    </location>
</feature>
<dbReference type="GO" id="GO:0006297">
    <property type="term" value="P:nucleotide-excision repair, DNA gap filling"/>
    <property type="evidence" value="ECO:0007669"/>
    <property type="project" value="TreeGrafter"/>
</dbReference>
<sequence>MANNQYSIFLATRIVHDQEPITYRLLSRELKVHTALAKRYLYAFHTSSRSLYPDKVHATYLISGQKRPTPAISGDVLMSDVSSPPSTLPDTDVTLDDEIVQRIFQLVPEEELEDAKSAFRKIDYVHVYSLEPTRLHEDFITLAECGRRVRDTDLDEDPEAISKTYGTILEPAAKRQSGQPGQFASARPTRPATNVQTKSKAPLPKPEVKQEQALPAKQRPVSEASTIPSTFALGAKNTSKNHRGRPTTTEDERSRDNIKKEIKKSESRDKKSASPFTKSVSAGSAIKRERTQKKSGTSTPQSSSQVSQELQSMFSSSEDENEDKDDEKPIKSENETPKDVFGAIHDSFISDDIDLSIDRTPAKLEEEVKSEDVEMEPAPLLEEAGTELVEQSPQKRPHGRGRRKITKEIHTKDANGFLTTKYEDVWESYSELSDEETISASRPASTHSSAPLKKGSTGTGTPKEKDVAVKKDNGAKKKQTGGGQSSLMSFWKK</sequence>
<dbReference type="Pfam" id="PF09507">
    <property type="entry name" value="CDC27"/>
    <property type="match status" value="1"/>
</dbReference>
<evidence type="ECO:0000256" key="3">
    <source>
        <dbReference type="ARBA" id="ARBA00022705"/>
    </source>
</evidence>
<dbReference type="Proteomes" id="UP001217417">
    <property type="component" value="Unassembled WGS sequence"/>
</dbReference>
<accession>A0AAD7QYM2</accession>
<feature type="compositionally biased region" description="Basic and acidic residues" evidence="5">
    <location>
        <begin position="326"/>
        <end position="338"/>
    </location>
</feature>
<dbReference type="GO" id="GO:0043625">
    <property type="term" value="C:delta DNA polymerase complex"/>
    <property type="evidence" value="ECO:0007669"/>
    <property type="project" value="InterPro"/>
</dbReference>
<evidence type="ECO:0000256" key="5">
    <source>
        <dbReference type="SAM" id="MobiDB-lite"/>
    </source>
</evidence>
<dbReference type="Gene3D" id="3.90.1030.20">
    <property type="entry name" value="DNA polymerase delta, p66 (Cdc27) subunit, wHTH domain"/>
    <property type="match status" value="1"/>
</dbReference>
<dbReference type="AlphaFoldDB" id="A0AAD7QYM2"/>
<feature type="compositionally biased region" description="Low complexity" evidence="5">
    <location>
        <begin position="294"/>
        <end position="316"/>
    </location>
</feature>
<dbReference type="InterPro" id="IPR041913">
    <property type="entry name" value="POLD3_sf"/>
</dbReference>
<dbReference type="GO" id="GO:1904161">
    <property type="term" value="P:DNA synthesis involved in UV-damage excision repair"/>
    <property type="evidence" value="ECO:0007669"/>
    <property type="project" value="TreeGrafter"/>
</dbReference>
<dbReference type="InterPro" id="IPR019038">
    <property type="entry name" value="POLD3"/>
</dbReference>
<keyword evidence="7" id="KW-1185">Reference proteome</keyword>
<evidence type="ECO:0000256" key="2">
    <source>
        <dbReference type="ARBA" id="ARBA00017589"/>
    </source>
</evidence>
<dbReference type="GO" id="GO:0003887">
    <property type="term" value="F:DNA-directed DNA polymerase activity"/>
    <property type="evidence" value="ECO:0007669"/>
    <property type="project" value="TreeGrafter"/>
</dbReference>
<dbReference type="RefSeq" id="XP_056047236.1">
    <property type="nucleotide sequence ID" value="XM_056191439.1"/>
</dbReference>
<dbReference type="GeneID" id="80886605"/>
<protein>
    <recommendedName>
        <fullName evidence="2">DNA polymerase delta subunit 3</fullName>
    </recommendedName>
</protein>